<dbReference type="OrthoDB" id="10072204at2759"/>
<dbReference type="Proteomes" id="UP000276133">
    <property type="component" value="Unassembled WGS sequence"/>
</dbReference>
<sequence length="282" mass="31532">MKEDIIKTIQNELGNLKLDNGKEAMQPIFLMPKQTEQQKPIYIPRNVYVPVVRPVFVPRERIIVRPQIIHVARPVLVDRPVPIQQRPIVIERDRPVAIEKSGPADCVQTTRNVESGQEVTYHEFTQAYPNSNGEYPSSANYQYSEHVEYEEAGRKQETAEAKAQELYNSKAFDSLLANSQGYTLEVLDQRVSDKFEKTDQETIKARYGVDSYHYLPPGSEVIRGSGAAPNAEFYSQSGPSGKNSDSNLYGGYAGGNIQDLYGALNSPGSRNQSQFNGASLDN</sequence>
<evidence type="ECO:0000313" key="3">
    <source>
        <dbReference type="Proteomes" id="UP000276133"/>
    </source>
</evidence>
<evidence type="ECO:0000313" key="2">
    <source>
        <dbReference type="EMBL" id="RNA12536.1"/>
    </source>
</evidence>
<organism evidence="2 3">
    <name type="scientific">Brachionus plicatilis</name>
    <name type="common">Marine rotifer</name>
    <name type="synonym">Brachionus muelleri</name>
    <dbReference type="NCBI Taxonomy" id="10195"/>
    <lineage>
        <taxon>Eukaryota</taxon>
        <taxon>Metazoa</taxon>
        <taxon>Spiralia</taxon>
        <taxon>Gnathifera</taxon>
        <taxon>Rotifera</taxon>
        <taxon>Eurotatoria</taxon>
        <taxon>Monogononta</taxon>
        <taxon>Pseudotrocha</taxon>
        <taxon>Ploima</taxon>
        <taxon>Brachionidae</taxon>
        <taxon>Brachionus</taxon>
    </lineage>
</organism>
<reference evidence="2 3" key="1">
    <citation type="journal article" date="2018" name="Sci. Rep.">
        <title>Genomic signatures of local adaptation to the degree of environmental predictability in rotifers.</title>
        <authorList>
            <person name="Franch-Gras L."/>
            <person name="Hahn C."/>
            <person name="Garcia-Roger E.M."/>
            <person name="Carmona M.J."/>
            <person name="Serra M."/>
            <person name="Gomez A."/>
        </authorList>
    </citation>
    <scope>NUCLEOTIDE SEQUENCE [LARGE SCALE GENOMIC DNA]</scope>
    <source>
        <strain evidence="2">HYR1</strain>
    </source>
</reference>
<comment type="caution">
    <text evidence="2">The sequence shown here is derived from an EMBL/GenBank/DDBJ whole genome shotgun (WGS) entry which is preliminary data.</text>
</comment>
<gene>
    <name evidence="2" type="ORF">BpHYR1_000225</name>
</gene>
<keyword evidence="3" id="KW-1185">Reference proteome</keyword>
<dbReference type="AlphaFoldDB" id="A0A3M7QM80"/>
<accession>A0A3M7QM80</accession>
<evidence type="ECO:0000256" key="1">
    <source>
        <dbReference type="SAM" id="MobiDB-lite"/>
    </source>
</evidence>
<protein>
    <submittedName>
        <fullName evidence="2">Uncharacterized protein</fullName>
    </submittedName>
</protein>
<proteinExistence type="predicted"/>
<feature type="compositionally biased region" description="Polar residues" evidence="1">
    <location>
        <begin position="266"/>
        <end position="282"/>
    </location>
</feature>
<dbReference type="EMBL" id="REGN01005665">
    <property type="protein sequence ID" value="RNA12536.1"/>
    <property type="molecule type" value="Genomic_DNA"/>
</dbReference>
<name>A0A3M7QM80_BRAPC</name>
<feature type="region of interest" description="Disordered" evidence="1">
    <location>
        <begin position="263"/>
        <end position="282"/>
    </location>
</feature>